<keyword evidence="2" id="KW-0548">Nucleotidyltransferase</keyword>
<sequence length="249" mass="28929">MQKISQALIKNFRAKKKLSSKELEDILLHDKDNIDSIDTIANLMIANGFPMEQNGDCFFLNTINTLYKDEIFCFVDIETNGSKPDKAQIIEIGALKVQNGKIIDKFESFIYNENVPKHIEKITNINTSQLKNAPQAIEALKDFKIFLSNSIFLAHSVVFDYNFISYYLDKFHLGKLENRKICTLKFAQKMIKSQKYSLSYFNEYLDLGQDSMHRAYVDAYVSYKLFEQCLKDIPQDIKTTEDLIKFIHN</sequence>
<name>A0A3B1DTM1_9ZZZZ</name>
<reference evidence="2" key="1">
    <citation type="submission" date="2018-10" db="EMBL/GenBank/DDBJ databases">
        <authorList>
            <person name="Aoki K."/>
        </authorList>
    </citation>
    <scope>NUCLEOTIDE SEQUENCE</scope>
</reference>
<dbReference type="Pfam" id="PF00929">
    <property type="entry name" value="RNase_T"/>
    <property type="match status" value="1"/>
</dbReference>
<dbReference type="CDD" id="cd06127">
    <property type="entry name" value="DEDDh"/>
    <property type="match status" value="1"/>
</dbReference>
<evidence type="ECO:0000259" key="1">
    <source>
        <dbReference type="SMART" id="SM00479"/>
    </source>
</evidence>
<dbReference type="InterPro" id="IPR013520">
    <property type="entry name" value="Ribonucl_H"/>
</dbReference>
<dbReference type="InterPro" id="IPR006054">
    <property type="entry name" value="DnaQ"/>
</dbReference>
<dbReference type="Gene3D" id="3.30.420.10">
    <property type="entry name" value="Ribonuclease H-like superfamily/Ribonuclease H"/>
    <property type="match status" value="1"/>
</dbReference>
<dbReference type="AlphaFoldDB" id="A0A3B1DTM1"/>
<dbReference type="NCBIfam" id="TIGR00573">
    <property type="entry name" value="dnaq"/>
    <property type="match status" value="1"/>
</dbReference>
<dbReference type="GO" id="GO:0005829">
    <property type="term" value="C:cytosol"/>
    <property type="evidence" value="ECO:0007669"/>
    <property type="project" value="TreeGrafter"/>
</dbReference>
<accession>A0A3B1DTM1</accession>
<feature type="domain" description="Exonuclease" evidence="1">
    <location>
        <begin position="71"/>
        <end position="235"/>
    </location>
</feature>
<dbReference type="EC" id="2.7.7.7" evidence="2"/>
<dbReference type="GO" id="GO:0008408">
    <property type="term" value="F:3'-5' exonuclease activity"/>
    <property type="evidence" value="ECO:0007669"/>
    <property type="project" value="TreeGrafter"/>
</dbReference>
<dbReference type="InterPro" id="IPR036397">
    <property type="entry name" value="RNaseH_sf"/>
</dbReference>
<keyword evidence="2" id="KW-0808">Transferase</keyword>
<protein>
    <submittedName>
        <fullName evidence="2">DNA polymerase III epsilon subunit</fullName>
        <ecNumber evidence="2">2.7.7.7</ecNumber>
    </submittedName>
</protein>
<dbReference type="InterPro" id="IPR012337">
    <property type="entry name" value="RNaseH-like_sf"/>
</dbReference>
<dbReference type="GO" id="GO:0003677">
    <property type="term" value="F:DNA binding"/>
    <property type="evidence" value="ECO:0007669"/>
    <property type="project" value="InterPro"/>
</dbReference>
<dbReference type="PANTHER" id="PTHR30231:SF41">
    <property type="entry name" value="DNA POLYMERASE III SUBUNIT EPSILON"/>
    <property type="match status" value="1"/>
</dbReference>
<dbReference type="SMART" id="SM00479">
    <property type="entry name" value="EXOIII"/>
    <property type="match status" value="1"/>
</dbReference>
<proteinExistence type="predicted"/>
<dbReference type="FunFam" id="3.30.420.10:FF:000045">
    <property type="entry name" value="3'-5' exonuclease DinG"/>
    <property type="match status" value="1"/>
</dbReference>
<dbReference type="EMBL" id="UOYO01000037">
    <property type="protein sequence ID" value="VAY87908.1"/>
    <property type="molecule type" value="Genomic_DNA"/>
</dbReference>
<evidence type="ECO:0000313" key="2">
    <source>
        <dbReference type="EMBL" id="VAY87908.1"/>
    </source>
</evidence>
<organism evidence="2">
    <name type="scientific">hydrothermal vent metagenome</name>
    <dbReference type="NCBI Taxonomy" id="652676"/>
    <lineage>
        <taxon>unclassified sequences</taxon>
        <taxon>metagenomes</taxon>
        <taxon>ecological metagenomes</taxon>
    </lineage>
</organism>
<dbReference type="PANTHER" id="PTHR30231">
    <property type="entry name" value="DNA POLYMERASE III SUBUNIT EPSILON"/>
    <property type="match status" value="1"/>
</dbReference>
<dbReference type="GO" id="GO:0045004">
    <property type="term" value="P:DNA replication proofreading"/>
    <property type="evidence" value="ECO:0007669"/>
    <property type="project" value="TreeGrafter"/>
</dbReference>
<gene>
    <name evidence="2" type="ORF">MNB_ARC-1_1292</name>
</gene>
<dbReference type="SUPFAM" id="SSF53098">
    <property type="entry name" value="Ribonuclease H-like"/>
    <property type="match status" value="1"/>
</dbReference>
<dbReference type="GO" id="GO:0003887">
    <property type="term" value="F:DNA-directed DNA polymerase activity"/>
    <property type="evidence" value="ECO:0007669"/>
    <property type="project" value="UniProtKB-EC"/>
</dbReference>
<dbReference type="NCBIfam" id="NF006316">
    <property type="entry name" value="PRK08517.1"/>
    <property type="match status" value="1"/>
</dbReference>